<evidence type="ECO:0000256" key="6">
    <source>
        <dbReference type="ARBA" id="ARBA00063089"/>
    </source>
</evidence>
<dbReference type="Gene3D" id="4.10.910.10">
    <property type="entry name" value="30s ribosomal protein s13, domain 2"/>
    <property type="match status" value="1"/>
</dbReference>
<evidence type="ECO:0000256" key="2">
    <source>
        <dbReference type="ARBA" id="ARBA00022730"/>
    </source>
</evidence>
<sequence>MEEEFKHMVRIARRDVDGNKTIENALADIKGVGRALSMAICKTAGFDAEQKIGFLSDAEVVRVEEAVKDPQKYNIPEWMLNRRNDYETGETVHLIESDLVMSLRDDLNRMKKIRSYKGKRHEVGLPVRGQRTKSTFRKGSSVGVRRRRGKPQQER</sequence>
<evidence type="ECO:0000256" key="1">
    <source>
        <dbReference type="ARBA" id="ARBA00008080"/>
    </source>
</evidence>
<dbReference type="GO" id="GO:0015935">
    <property type="term" value="C:small ribosomal subunit"/>
    <property type="evidence" value="ECO:0007669"/>
    <property type="project" value="TreeGrafter"/>
</dbReference>
<dbReference type="PANTHER" id="PTHR10871">
    <property type="entry name" value="30S RIBOSOMAL PROTEIN S13/40S RIBOSOMAL PROTEIN S18"/>
    <property type="match status" value="1"/>
</dbReference>
<dbReference type="RefSeq" id="WP_013825955.1">
    <property type="nucleotide sequence ID" value="NC_015574.1"/>
</dbReference>
<keyword evidence="11" id="KW-1185">Reference proteome</keyword>
<dbReference type="PANTHER" id="PTHR10871:SF3">
    <property type="entry name" value="SMALL RIBOSOMAL SUBUNIT PROTEIN US13"/>
    <property type="match status" value="1"/>
</dbReference>
<dbReference type="GO" id="GO:0005829">
    <property type="term" value="C:cytosol"/>
    <property type="evidence" value="ECO:0007669"/>
    <property type="project" value="TreeGrafter"/>
</dbReference>
<dbReference type="KEGG" id="mew:MSWAN_1440"/>
<dbReference type="EMBL" id="CP002772">
    <property type="protein sequence ID" value="AEG18454.1"/>
    <property type="molecule type" value="Genomic_DNA"/>
</dbReference>
<feature type="region of interest" description="Disordered" evidence="9">
    <location>
        <begin position="123"/>
        <end position="155"/>
    </location>
</feature>
<comment type="function">
    <text evidence="7">Located at the top of the head of the 30S subunit, it contacts several helices of the 16S rRNA. In the 70S ribosome it contacts the 23S rRNA (bridge B1a) and protein L5 of the 50S subunit (bridge B1b), connecting the 2 subunits; these bridges are implicated in subunit movement.</text>
</comment>
<dbReference type="Proteomes" id="UP000009231">
    <property type="component" value="Chromosome"/>
</dbReference>
<dbReference type="OrthoDB" id="372127at2157"/>
<dbReference type="GO" id="GO:0006412">
    <property type="term" value="P:translation"/>
    <property type="evidence" value="ECO:0007669"/>
    <property type="project" value="UniProtKB-UniRule"/>
</dbReference>
<dbReference type="SUPFAM" id="SSF46946">
    <property type="entry name" value="S13-like H2TH domain"/>
    <property type="match status" value="1"/>
</dbReference>
<dbReference type="Gene3D" id="1.10.8.50">
    <property type="match status" value="1"/>
</dbReference>
<dbReference type="eggNOG" id="arCOG01722">
    <property type="taxonomic scope" value="Archaea"/>
</dbReference>
<keyword evidence="4 7" id="KW-0689">Ribosomal protein</keyword>
<dbReference type="NCBIfam" id="NF003140">
    <property type="entry name" value="PRK04053.1"/>
    <property type="match status" value="1"/>
</dbReference>
<feature type="compositionally biased region" description="Basic residues" evidence="9">
    <location>
        <begin position="144"/>
        <end position="155"/>
    </location>
</feature>
<comment type="similarity">
    <text evidence="1 7 8">Belongs to the universal ribosomal protein uS13 family.</text>
</comment>
<dbReference type="FunFam" id="4.10.910.10:FF:000002">
    <property type="entry name" value="40S ribosomal protein S18"/>
    <property type="match status" value="1"/>
</dbReference>
<dbReference type="InterPro" id="IPR027437">
    <property type="entry name" value="Rbsml_uS13_C"/>
</dbReference>
<organism evidence="10 11">
    <name type="scientific">Methanobacterium paludis (strain DSM 25820 / JCM 18151 / SWAN1)</name>
    <dbReference type="NCBI Taxonomy" id="868131"/>
    <lineage>
        <taxon>Archaea</taxon>
        <taxon>Methanobacteriati</taxon>
        <taxon>Methanobacteriota</taxon>
        <taxon>Methanomada group</taxon>
        <taxon>Methanobacteria</taxon>
        <taxon>Methanobacteriales</taxon>
        <taxon>Methanobacteriaceae</taxon>
        <taxon>Methanobacterium</taxon>
    </lineage>
</organism>
<dbReference type="GO" id="GO:0019843">
    <property type="term" value="F:rRNA binding"/>
    <property type="evidence" value="ECO:0007669"/>
    <property type="project" value="UniProtKB-UniRule"/>
</dbReference>
<dbReference type="InterPro" id="IPR019977">
    <property type="entry name" value="Ribosomal_uS13_archaeal"/>
</dbReference>
<keyword evidence="2 7" id="KW-0699">rRNA-binding</keyword>
<reference evidence="10 11" key="1">
    <citation type="journal article" date="2014" name="Int. J. Syst. Evol. Microbiol.">
        <title>Methanobacterium paludis sp. nov. and a novel strain of Methanobacterium lacus isolated from northern peatlands.</title>
        <authorList>
            <person name="Cadillo-Quiroz H."/>
            <person name="Brauer S.L."/>
            <person name="Goodson N."/>
            <person name="Yavitt J.B."/>
            <person name="Zinder S.H."/>
        </authorList>
    </citation>
    <scope>NUCLEOTIDE SEQUENCE [LARGE SCALE GENOMIC DNA]</scope>
    <source>
        <strain evidence="11">DSM 25820 / JCM 18151 / SWAN1</strain>
    </source>
</reference>
<dbReference type="PROSITE" id="PS50159">
    <property type="entry name" value="RIBOSOMAL_S13_2"/>
    <property type="match status" value="1"/>
</dbReference>
<dbReference type="AlphaFoldDB" id="F6D7I7"/>
<dbReference type="FunFam" id="1.10.8.50:FF:000001">
    <property type="entry name" value="30S ribosomal protein S13"/>
    <property type="match status" value="1"/>
</dbReference>
<protein>
    <recommendedName>
        <fullName evidence="7">Small ribosomal subunit protein uS13</fullName>
    </recommendedName>
</protein>
<evidence type="ECO:0000256" key="5">
    <source>
        <dbReference type="ARBA" id="ARBA00023274"/>
    </source>
</evidence>
<dbReference type="Pfam" id="PF00416">
    <property type="entry name" value="Ribosomal_S13"/>
    <property type="match status" value="1"/>
</dbReference>
<evidence type="ECO:0000256" key="7">
    <source>
        <dbReference type="HAMAP-Rule" id="MF_01315"/>
    </source>
</evidence>
<keyword evidence="5 7" id="KW-0687">Ribonucleoprotein</keyword>
<evidence type="ECO:0000256" key="3">
    <source>
        <dbReference type="ARBA" id="ARBA00022884"/>
    </source>
</evidence>
<name>F6D7I7_METPW</name>
<dbReference type="NCBIfam" id="TIGR03629">
    <property type="entry name" value="uS13_arch"/>
    <property type="match status" value="1"/>
</dbReference>
<dbReference type="InterPro" id="IPR010979">
    <property type="entry name" value="Ribosomal_uS13-like_H2TH"/>
</dbReference>
<dbReference type="HOGENOM" id="CLU_103849_0_1_2"/>
<evidence type="ECO:0000256" key="9">
    <source>
        <dbReference type="SAM" id="MobiDB-lite"/>
    </source>
</evidence>
<dbReference type="PROSITE" id="PS00646">
    <property type="entry name" value="RIBOSOMAL_S13_1"/>
    <property type="match status" value="1"/>
</dbReference>
<dbReference type="STRING" id="868131.MSWAN_1440"/>
<dbReference type="InterPro" id="IPR001892">
    <property type="entry name" value="Ribosomal_uS13"/>
</dbReference>
<evidence type="ECO:0000313" key="10">
    <source>
        <dbReference type="EMBL" id="AEG18454.1"/>
    </source>
</evidence>
<dbReference type="GeneID" id="10668945"/>
<evidence type="ECO:0000256" key="4">
    <source>
        <dbReference type="ARBA" id="ARBA00022980"/>
    </source>
</evidence>
<dbReference type="InterPro" id="IPR018269">
    <property type="entry name" value="Ribosomal_uS13_CS"/>
</dbReference>
<gene>
    <name evidence="7" type="primary">rps13</name>
    <name evidence="10" type="ordered locus">MSWAN_1440</name>
</gene>
<comment type="subunit">
    <text evidence="6 7">Part of the 30S ribosomal subunit. Forms a loose heterodimer with protein S19. Forms two bridges to the 50S subunit in the 70S ribosome.</text>
</comment>
<accession>F6D7I7</accession>
<proteinExistence type="inferred from homology"/>
<keyword evidence="3 7" id="KW-0694">RNA-binding</keyword>
<evidence type="ECO:0000256" key="8">
    <source>
        <dbReference type="RuleBase" id="RU003830"/>
    </source>
</evidence>
<dbReference type="HAMAP" id="MF_01315">
    <property type="entry name" value="Ribosomal_uS13"/>
    <property type="match status" value="1"/>
</dbReference>
<dbReference type="PIRSF" id="PIRSF002134">
    <property type="entry name" value="Ribosomal_S13"/>
    <property type="match status" value="1"/>
</dbReference>
<evidence type="ECO:0000313" key="11">
    <source>
        <dbReference type="Proteomes" id="UP000009231"/>
    </source>
</evidence>
<dbReference type="GO" id="GO:0003735">
    <property type="term" value="F:structural constituent of ribosome"/>
    <property type="evidence" value="ECO:0007669"/>
    <property type="project" value="InterPro"/>
</dbReference>